<comment type="similarity">
    <text evidence="3 13">Belongs to the D-alanine--D-alanine ligase family.</text>
</comment>
<dbReference type="NCBIfam" id="TIGR01205">
    <property type="entry name" value="D_ala_D_alaTIGR"/>
    <property type="match status" value="1"/>
</dbReference>
<feature type="domain" description="ATP-grasp" evidence="17">
    <location>
        <begin position="123"/>
        <end position="330"/>
    </location>
</feature>
<evidence type="ECO:0000256" key="14">
    <source>
        <dbReference type="PIRSR" id="PIRSR039102-1"/>
    </source>
</evidence>
<dbReference type="EMBL" id="DXEZ01000278">
    <property type="protein sequence ID" value="HIX55362.1"/>
    <property type="molecule type" value="Genomic_DNA"/>
</dbReference>
<dbReference type="PROSITE" id="PS00843">
    <property type="entry name" value="DALA_DALA_LIGASE_1"/>
    <property type="match status" value="1"/>
</dbReference>
<dbReference type="InterPro" id="IPR000291">
    <property type="entry name" value="D-Ala_lig_Van_CS"/>
</dbReference>
<proteinExistence type="inferred from homology"/>
<keyword evidence="9 13" id="KW-0133">Cell shape</keyword>
<reference evidence="18" key="1">
    <citation type="journal article" date="2021" name="PeerJ">
        <title>Extensive microbial diversity within the chicken gut microbiome revealed by metagenomics and culture.</title>
        <authorList>
            <person name="Gilroy R."/>
            <person name="Ravi A."/>
            <person name="Getino M."/>
            <person name="Pursley I."/>
            <person name="Horton D.L."/>
            <person name="Alikhan N.F."/>
            <person name="Baker D."/>
            <person name="Gharbi K."/>
            <person name="Hall N."/>
            <person name="Watson M."/>
            <person name="Adriaenssens E.M."/>
            <person name="Foster-Nyarko E."/>
            <person name="Jarju S."/>
            <person name="Secka A."/>
            <person name="Antonio M."/>
            <person name="Oren A."/>
            <person name="Chaudhuri R.R."/>
            <person name="La Ragione R."/>
            <person name="Hildebrand F."/>
            <person name="Pallen M.J."/>
        </authorList>
    </citation>
    <scope>NUCLEOTIDE SEQUENCE</scope>
    <source>
        <strain evidence="18">1719</strain>
    </source>
</reference>
<evidence type="ECO:0000256" key="16">
    <source>
        <dbReference type="PROSITE-ProRule" id="PRU00409"/>
    </source>
</evidence>
<gene>
    <name evidence="13" type="primary">ddl</name>
    <name evidence="18" type="ORF">H9853_10065</name>
</gene>
<feature type="active site" evidence="14">
    <location>
        <position position="168"/>
    </location>
</feature>
<comment type="function">
    <text evidence="13">Cell wall formation.</text>
</comment>
<organism evidence="18 19">
    <name type="scientific">Candidatus Sphingobacterium stercoripullorum</name>
    <dbReference type="NCBI Taxonomy" id="2838759"/>
    <lineage>
        <taxon>Bacteria</taxon>
        <taxon>Pseudomonadati</taxon>
        <taxon>Bacteroidota</taxon>
        <taxon>Sphingobacteriia</taxon>
        <taxon>Sphingobacteriales</taxon>
        <taxon>Sphingobacteriaceae</taxon>
        <taxon>Sphingobacterium</taxon>
    </lineage>
</organism>
<dbReference type="NCBIfam" id="NF002527">
    <property type="entry name" value="PRK01966.1-3"/>
    <property type="match status" value="1"/>
</dbReference>
<comment type="caution">
    <text evidence="18">The sequence shown here is derived from an EMBL/GenBank/DDBJ whole genome shotgun (WGS) entry which is preliminary data.</text>
</comment>
<keyword evidence="15" id="KW-0479">Metal-binding</keyword>
<protein>
    <recommendedName>
        <fullName evidence="4 13">D-alanine--D-alanine ligase</fullName>
        <ecNumber evidence="4 13">6.3.2.4</ecNumber>
    </recommendedName>
    <alternativeName>
        <fullName evidence="13">D-Ala-D-Ala ligase</fullName>
    </alternativeName>
    <alternativeName>
        <fullName evidence="13">D-alanylalanine synthetase</fullName>
    </alternativeName>
</protein>
<comment type="subcellular location">
    <subcellularLocation>
        <location evidence="2 13">Cytoplasm</location>
    </subcellularLocation>
</comment>
<dbReference type="GO" id="GO:0071555">
    <property type="term" value="P:cell wall organization"/>
    <property type="evidence" value="ECO:0007669"/>
    <property type="project" value="UniProtKB-KW"/>
</dbReference>
<evidence type="ECO:0000313" key="18">
    <source>
        <dbReference type="EMBL" id="HIX55362.1"/>
    </source>
</evidence>
<dbReference type="Gene3D" id="3.30.470.20">
    <property type="entry name" value="ATP-grasp fold, B domain"/>
    <property type="match status" value="1"/>
</dbReference>
<dbReference type="GO" id="GO:0008360">
    <property type="term" value="P:regulation of cell shape"/>
    <property type="evidence" value="ECO:0007669"/>
    <property type="project" value="UniProtKB-KW"/>
</dbReference>
<feature type="binding site" evidence="15">
    <location>
        <position position="299"/>
    </location>
    <ligand>
        <name>Mg(2+)</name>
        <dbReference type="ChEBI" id="CHEBI:18420"/>
        <label>2</label>
    </ligand>
</feature>
<comment type="cofactor">
    <cofactor evidence="1">
        <name>Mn(2+)</name>
        <dbReference type="ChEBI" id="CHEBI:29035"/>
    </cofactor>
</comment>
<keyword evidence="15" id="KW-0460">Magnesium</keyword>
<comment type="cofactor">
    <cofactor evidence="15">
        <name>Mg(2+)</name>
        <dbReference type="ChEBI" id="CHEBI:18420"/>
    </cofactor>
    <cofactor evidence="15">
        <name>Mn(2+)</name>
        <dbReference type="ChEBI" id="CHEBI:29035"/>
    </cofactor>
    <text evidence="15">Binds 2 magnesium or manganese ions per subunit.</text>
</comment>
<dbReference type="NCBIfam" id="NF002378">
    <property type="entry name" value="PRK01372.1"/>
    <property type="match status" value="1"/>
</dbReference>
<evidence type="ECO:0000256" key="15">
    <source>
        <dbReference type="PIRSR" id="PIRSR039102-3"/>
    </source>
</evidence>
<comment type="pathway">
    <text evidence="13">Cell wall biogenesis; peptidoglycan biosynthesis.</text>
</comment>
<evidence type="ECO:0000256" key="1">
    <source>
        <dbReference type="ARBA" id="ARBA00001936"/>
    </source>
</evidence>
<dbReference type="InterPro" id="IPR005905">
    <property type="entry name" value="D_ala_D_ala"/>
</dbReference>
<dbReference type="GO" id="GO:0008716">
    <property type="term" value="F:D-alanine-D-alanine ligase activity"/>
    <property type="evidence" value="ECO:0007669"/>
    <property type="project" value="UniProtKB-UniRule"/>
</dbReference>
<evidence type="ECO:0000256" key="13">
    <source>
        <dbReference type="HAMAP-Rule" id="MF_00047"/>
    </source>
</evidence>
<evidence type="ECO:0000256" key="3">
    <source>
        <dbReference type="ARBA" id="ARBA00010871"/>
    </source>
</evidence>
<dbReference type="InterPro" id="IPR011095">
    <property type="entry name" value="Dala_Dala_lig_C"/>
</dbReference>
<sequence length="340" mass="38582">MKTRVALITGGFTQEAEVSLKSADFVQSNLCDKKYEVYPIFININKWYYLDADGVEYEIDKNDFSISLPKFGKIKFDVAFIILHGIPGEDGRIQGYLDMLRIPYTSCGALSSAITMNKSYTKSVLKDIKNLYLAKWVHLFEYHQARAYDIITTHLALPYFVKPNAGGSSIGMSKVTQDSELQRAIDLAFTAESTGAEVIIEEFIYGREFSQGIYTNLQGEIVVLPASEVITSRDFFDYEAKYIPGLTEEITPADLSDDQCTRIEAILKEIYVQLNCKGMVRVDYFLEKETDRFYFVEINTIPGQTKQSFIPQQVRAMGLTESDFYDELIQVALKGNQTII</sequence>
<dbReference type="GO" id="GO:0046872">
    <property type="term" value="F:metal ion binding"/>
    <property type="evidence" value="ECO:0007669"/>
    <property type="project" value="UniProtKB-KW"/>
</dbReference>
<evidence type="ECO:0000313" key="19">
    <source>
        <dbReference type="Proteomes" id="UP000824156"/>
    </source>
</evidence>
<evidence type="ECO:0000256" key="7">
    <source>
        <dbReference type="ARBA" id="ARBA00022741"/>
    </source>
</evidence>
<dbReference type="Gene3D" id="3.30.1490.20">
    <property type="entry name" value="ATP-grasp fold, A domain"/>
    <property type="match status" value="1"/>
</dbReference>
<dbReference type="GO" id="GO:0005737">
    <property type="term" value="C:cytoplasm"/>
    <property type="evidence" value="ECO:0007669"/>
    <property type="project" value="UniProtKB-SubCell"/>
</dbReference>
<evidence type="ECO:0000256" key="6">
    <source>
        <dbReference type="ARBA" id="ARBA00022598"/>
    </source>
</evidence>
<dbReference type="Proteomes" id="UP000824156">
    <property type="component" value="Unassembled WGS sequence"/>
</dbReference>
<dbReference type="InterPro" id="IPR011761">
    <property type="entry name" value="ATP-grasp"/>
</dbReference>
<dbReference type="InterPro" id="IPR016185">
    <property type="entry name" value="PreATP-grasp_dom_sf"/>
</dbReference>
<reference evidence="18" key="2">
    <citation type="submission" date="2021-04" db="EMBL/GenBank/DDBJ databases">
        <authorList>
            <person name="Gilroy R."/>
        </authorList>
    </citation>
    <scope>NUCLEOTIDE SEQUENCE</scope>
    <source>
        <strain evidence="18">1719</strain>
    </source>
</reference>
<dbReference type="Pfam" id="PF07478">
    <property type="entry name" value="Dala_Dala_lig_C"/>
    <property type="match status" value="1"/>
</dbReference>
<dbReference type="InterPro" id="IPR011127">
    <property type="entry name" value="Dala_Dala_lig_N"/>
</dbReference>
<dbReference type="SUPFAM" id="SSF52440">
    <property type="entry name" value="PreATP-grasp domain"/>
    <property type="match status" value="1"/>
</dbReference>
<name>A0A9D1WAJ2_9SPHI</name>
<dbReference type="PANTHER" id="PTHR23132:SF23">
    <property type="entry name" value="D-ALANINE--D-ALANINE LIGASE B"/>
    <property type="match status" value="1"/>
</dbReference>
<accession>A0A9D1WAJ2</accession>
<evidence type="ECO:0000256" key="5">
    <source>
        <dbReference type="ARBA" id="ARBA00022490"/>
    </source>
</evidence>
<evidence type="ECO:0000256" key="8">
    <source>
        <dbReference type="ARBA" id="ARBA00022840"/>
    </source>
</evidence>
<dbReference type="HAMAP" id="MF_00047">
    <property type="entry name" value="Dala_Dala_lig"/>
    <property type="match status" value="1"/>
</dbReference>
<dbReference type="GO" id="GO:0005524">
    <property type="term" value="F:ATP binding"/>
    <property type="evidence" value="ECO:0007669"/>
    <property type="project" value="UniProtKB-UniRule"/>
</dbReference>
<evidence type="ECO:0000256" key="4">
    <source>
        <dbReference type="ARBA" id="ARBA00012216"/>
    </source>
</evidence>
<dbReference type="EC" id="6.3.2.4" evidence="4 13"/>
<evidence type="ECO:0000256" key="2">
    <source>
        <dbReference type="ARBA" id="ARBA00004496"/>
    </source>
</evidence>
<dbReference type="SUPFAM" id="SSF56059">
    <property type="entry name" value="Glutathione synthetase ATP-binding domain-like"/>
    <property type="match status" value="1"/>
</dbReference>
<keyword evidence="5 13" id="KW-0963">Cytoplasm</keyword>
<dbReference type="Gene3D" id="3.40.50.20">
    <property type="match status" value="1"/>
</dbReference>
<evidence type="ECO:0000256" key="10">
    <source>
        <dbReference type="ARBA" id="ARBA00022984"/>
    </source>
</evidence>
<dbReference type="GO" id="GO:0009252">
    <property type="term" value="P:peptidoglycan biosynthetic process"/>
    <property type="evidence" value="ECO:0007669"/>
    <property type="project" value="UniProtKB-UniRule"/>
</dbReference>
<dbReference type="InterPro" id="IPR013815">
    <property type="entry name" value="ATP_grasp_subdomain_1"/>
</dbReference>
<feature type="binding site" evidence="15">
    <location>
        <position position="297"/>
    </location>
    <ligand>
        <name>Mg(2+)</name>
        <dbReference type="ChEBI" id="CHEBI:18420"/>
        <label>2</label>
    </ligand>
</feature>
<keyword evidence="10 13" id="KW-0573">Peptidoglycan synthesis</keyword>
<evidence type="ECO:0000256" key="12">
    <source>
        <dbReference type="ARBA" id="ARBA00047614"/>
    </source>
</evidence>
<feature type="active site" evidence="14">
    <location>
        <position position="308"/>
    </location>
</feature>
<comment type="catalytic activity">
    <reaction evidence="12 13">
        <text>2 D-alanine + ATP = D-alanyl-D-alanine + ADP + phosphate + H(+)</text>
        <dbReference type="Rhea" id="RHEA:11224"/>
        <dbReference type="ChEBI" id="CHEBI:15378"/>
        <dbReference type="ChEBI" id="CHEBI:30616"/>
        <dbReference type="ChEBI" id="CHEBI:43474"/>
        <dbReference type="ChEBI" id="CHEBI:57416"/>
        <dbReference type="ChEBI" id="CHEBI:57822"/>
        <dbReference type="ChEBI" id="CHEBI:456216"/>
        <dbReference type="EC" id="6.3.2.4"/>
    </reaction>
</comment>
<dbReference type="PANTHER" id="PTHR23132">
    <property type="entry name" value="D-ALANINE--D-ALANINE LIGASE"/>
    <property type="match status" value="1"/>
</dbReference>
<keyword evidence="7 16" id="KW-0547">Nucleotide-binding</keyword>
<keyword evidence="15" id="KW-0464">Manganese</keyword>
<dbReference type="Pfam" id="PF01820">
    <property type="entry name" value="Dala_Dala_lig_N"/>
    <property type="match status" value="1"/>
</dbReference>
<keyword evidence="11 13" id="KW-0961">Cell wall biogenesis/degradation</keyword>
<feature type="binding site" evidence="15">
    <location>
        <position position="283"/>
    </location>
    <ligand>
        <name>Mg(2+)</name>
        <dbReference type="ChEBI" id="CHEBI:18420"/>
        <label>1</label>
    </ligand>
</feature>
<keyword evidence="6 13" id="KW-0436">Ligase</keyword>
<evidence type="ECO:0000256" key="9">
    <source>
        <dbReference type="ARBA" id="ARBA00022960"/>
    </source>
</evidence>
<dbReference type="AlphaFoldDB" id="A0A9D1WAJ2"/>
<dbReference type="PROSITE" id="PS00844">
    <property type="entry name" value="DALA_DALA_LIGASE_2"/>
    <property type="match status" value="1"/>
</dbReference>
<feature type="binding site" evidence="15">
    <location>
        <position position="297"/>
    </location>
    <ligand>
        <name>Mg(2+)</name>
        <dbReference type="ChEBI" id="CHEBI:18420"/>
        <label>1</label>
    </ligand>
</feature>
<keyword evidence="8 16" id="KW-0067">ATP-binding</keyword>
<feature type="active site" evidence="14">
    <location>
        <position position="15"/>
    </location>
</feature>
<dbReference type="PIRSF" id="PIRSF039102">
    <property type="entry name" value="Ddl/VanB"/>
    <property type="match status" value="1"/>
</dbReference>
<evidence type="ECO:0000259" key="17">
    <source>
        <dbReference type="PROSITE" id="PS50975"/>
    </source>
</evidence>
<dbReference type="PROSITE" id="PS50975">
    <property type="entry name" value="ATP_GRASP"/>
    <property type="match status" value="1"/>
</dbReference>
<evidence type="ECO:0000256" key="11">
    <source>
        <dbReference type="ARBA" id="ARBA00023316"/>
    </source>
</evidence>